<proteinExistence type="predicted"/>
<dbReference type="GO" id="GO:0005886">
    <property type="term" value="C:plasma membrane"/>
    <property type="evidence" value="ECO:0007669"/>
    <property type="project" value="UniProtKB-SubCell"/>
</dbReference>
<organism evidence="8">
    <name type="scientific">freshwater metagenome</name>
    <dbReference type="NCBI Taxonomy" id="449393"/>
    <lineage>
        <taxon>unclassified sequences</taxon>
        <taxon>metagenomes</taxon>
        <taxon>ecological metagenomes</taxon>
    </lineage>
</organism>
<evidence type="ECO:0000256" key="2">
    <source>
        <dbReference type="ARBA" id="ARBA00022475"/>
    </source>
</evidence>
<dbReference type="EMBL" id="CAFBNE010000078">
    <property type="protein sequence ID" value="CAB4961197.1"/>
    <property type="molecule type" value="Genomic_DNA"/>
</dbReference>
<evidence type="ECO:0000256" key="1">
    <source>
        <dbReference type="ARBA" id="ARBA00004651"/>
    </source>
</evidence>
<name>A0A6J7KZI2_9ZZZZ</name>
<feature type="transmembrane region" description="Helical" evidence="7">
    <location>
        <begin position="111"/>
        <end position="135"/>
    </location>
</feature>
<dbReference type="InterPro" id="IPR001851">
    <property type="entry name" value="ABC_transp_permease"/>
</dbReference>
<evidence type="ECO:0000256" key="6">
    <source>
        <dbReference type="SAM" id="MobiDB-lite"/>
    </source>
</evidence>
<feature type="transmembrane region" description="Helical" evidence="7">
    <location>
        <begin position="47"/>
        <end position="64"/>
    </location>
</feature>
<accession>A0A6J7KZI2</accession>
<dbReference type="PANTHER" id="PTHR30482">
    <property type="entry name" value="HIGH-AFFINITY BRANCHED-CHAIN AMINO ACID TRANSPORT SYSTEM PERMEASE"/>
    <property type="match status" value="1"/>
</dbReference>
<feature type="transmembrane region" description="Helical" evidence="7">
    <location>
        <begin position="308"/>
        <end position="327"/>
    </location>
</feature>
<dbReference type="Pfam" id="PF02653">
    <property type="entry name" value="BPD_transp_2"/>
    <property type="match status" value="1"/>
</dbReference>
<protein>
    <submittedName>
        <fullName evidence="8">Unannotated protein</fullName>
    </submittedName>
</protein>
<dbReference type="InterPro" id="IPR043428">
    <property type="entry name" value="LivM-like"/>
</dbReference>
<evidence type="ECO:0000256" key="5">
    <source>
        <dbReference type="ARBA" id="ARBA00023136"/>
    </source>
</evidence>
<reference evidence="8" key="1">
    <citation type="submission" date="2020-05" db="EMBL/GenBank/DDBJ databases">
        <authorList>
            <person name="Chiriac C."/>
            <person name="Salcher M."/>
            <person name="Ghai R."/>
            <person name="Kavagutti S V."/>
        </authorList>
    </citation>
    <scope>NUCLEOTIDE SEQUENCE</scope>
</reference>
<feature type="transmembrane region" description="Helical" evidence="7">
    <location>
        <begin position="229"/>
        <end position="247"/>
    </location>
</feature>
<sequence>MISLGWVTDRPLRKWGLLTVVAPGVIVPAAIGLTALILAAIGGPREILVSLGVSCTLAVAYQIFVGATGIISFGHMAFVAVGAYTAGLVTVPPSQRATLLPDLPAPLQQVYLTFPASLALAAAVCALLALLSGLVLMRMSGVAAGIGTLGLLVIVNEVIRNSGSLTRGTQTFFGVPANTNLISTGAVIMLVTVLALLFKFSRFGIKARAGKDDDLAYETLGGSVIRARIFAWVLSGALTGVGGALMAQQLTAFSPSSFFIIQSVPIIVIVVLGGINSVAGSLLGAVVYVAWIQIMLEVESGSVVGLEFPVVAGIGQLTIGVALILVLRWRPLGLLGSSELGLKIPGPESLASNPEAPAADDLIVSERD</sequence>
<evidence type="ECO:0000256" key="3">
    <source>
        <dbReference type="ARBA" id="ARBA00022692"/>
    </source>
</evidence>
<keyword evidence="3 7" id="KW-0812">Transmembrane</keyword>
<feature type="transmembrane region" description="Helical" evidence="7">
    <location>
        <begin position="142"/>
        <end position="159"/>
    </location>
</feature>
<feature type="region of interest" description="Disordered" evidence="6">
    <location>
        <begin position="348"/>
        <end position="368"/>
    </location>
</feature>
<keyword evidence="2" id="KW-1003">Cell membrane</keyword>
<dbReference type="CDD" id="cd06581">
    <property type="entry name" value="TM_PBP1_LivM_like"/>
    <property type="match status" value="1"/>
</dbReference>
<evidence type="ECO:0000313" key="8">
    <source>
        <dbReference type="EMBL" id="CAB4961197.1"/>
    </source>
</evidence>
<keyword evidence="5 7" id="KW-0472">Membrane</keyword>
<feature type="transmembrane region" description="Helical" evidence="7">
    <location>
        <begin position="15"/>
        <end position="41"/>
    </location>
</feature>
<dbReference type="GO" id="GO:0015658">
    <property type="term" value="F:branched-chain amino acid transmembrane transporter activity"/>
    <property type="evidence" value="ECO:0007669"/>
    <property type="project" value="InterPro"/>
</dbReference>
<evidence type="ECO:0000256" key="4">
    <source>
        <dbReference type="ARBA" id="ARBA00022989"/>
    </source>
</evidence>
<dbReference type="PANTHER" id="PTHR30482:SF1">
    <property type="entry name" value="BRANCHED-CHAIN AMINO ACID TRANSPORT PERMEASE PROTEIN LIVM-RELATED"/>
    <property type="match status" value="1"/>
</dbReference>
<evidence type="ECO:0000256" key="7">
    <source>
        <dbReference type="SAM" id="Phobius"/>
    </source>
</evidence>
<feature type="transmembrane region" description="Helical" evidence="7">
    <location>
        <begin position="253"/>
        <end position="272"/>
    </location>
</feature>
<dbReference type="AlphaFoldDB" id="A0A6J7KZI2"/>
<keyword evidence="4 7" id="KW-1133">Transmembrane helix</keyword>
<feature type="transmembrane region" description="Helical" evidence="7">
    <location>
        <begin position="179"/>
        <end position="198"/>
    </location>
</feature>
<gene>
    <name evidence="8" type="ORF">UFOPK3772_02214</name>
</gene>
<comment type="subcellular location">
    <subcellularLocation>
        <location evidence="1">Cell membrane</location>
        <topology evidence="1">Multi-pass membrane protein</topology>
    </subcellularLocation>
</comment>